<feature type="compositionally biased region" description="Basic and acidic residues" evidence="1">
    <location>
        <begin position="1"/>
        <end position="14"/>
    </location>
</feature>
<organism evidence="2 3">
    <name type="scientific">Emiliania huxleyi (strain CCMP1516)</name>
    <dbReference type="NCBI Taxonomy" id="280463"/>
    <lineage>
        <taxon>Eukaryota</taxon>
        <taxon>Haptista</taxon>
        <taxon>Haptophyta</taxon>
        <taxon>Prymnesiophyceae</taxon>
        <taxon>Isochrysidales</taxon>
        <taxon>Noelaerhabdaceae</taxon>
        <taxon>Emiliania</taxon>
    </lineage>
</organism>
<evidence type="ECO:0000313" key="2">
    <source>
        <dbReference type="EnsemblProtists" id="EOD31208"/>
    </source>
</evidence>
<dbReference type="KEGG" id="ehx:EMIHUDRAFT_253614"/>
<accession>A0A0D3K623</accession>
<dbReference type="EnsemblProtists" id="EOD31208">
    <property type="protein sequence ID" value="EOD31208"/>
    <property type="gene ID" value="EMIHUDRAFT_253614"/>
</dbReference>
<keyword evidence="3" id="KW-1185">Reference proteome</keyword>
<evidence type="ECO:0000313" key="3">
    <source>
        <dbReference type="Proteomes" id="UP000013827"/>
    </source>
</evidence>
<feature type="compositionally biased region" description="Low complexity" evidence="1">
    <location>
        <begin position="15"/>
        <end position="26"/>
    </location>
</feature>
<proteinExistence type="predicted"/>
<dbReference type="RefSeq" id="XP_005783637.1">
    <property type="nucleotide sequence ID" value="XM_005783580.1"/>
</dbReference>
<dbReference type="eggNOG" id="ENOG502SAFH">
    <property type="taxonomic scope" value="Eukaryota"/>
</dbReference>
<sequence>MKARERREVEEAAAKKTAAAATGTTEPKPFTFATEKRAERKVPLLYMDVNLGPGKTGRIGLHEDDDPRQLARSFARTYQLDAMMRERLQQLIERYMDEVVPGLAAQCNAAPSTSDISSEAANRGNNFACRLLPVEICQRCYGAGSWE</sequence>
<name>A0A0D3K623_EMIH1</name>
<dbReference type="AlphaFoldDB" id="A0A0D3K623"/>
<reference evidence="2" key="2">
    <citation type="submission" date="2024-10" db="UniProtKB">
        <authorList>
            <consortium name="EnsemblProtists"/>
        </authorList>
    </citation>
    <scope>IDENTIFICATION</scope>
</reference>
<reference evidence="3" key="1">
    <citation type="journal article" date="2013" name="Nature">
        <title>Pan genome of the phytoplankton Emiliania underpins its global distribution.</title>
        <authorList>
            <person name="Read B.A."/>
            <person name="Kegel J."/>
            <person name="Klute M.J."/>
            <person name="Kuo A."/>
            <person name="Lefebvre S.C."/>
            <person name="Maumus F."/>
            <person name="Mayer C."/>
            <person name="Miller J."/>
            <person name="Monier A."/>
            <person name="Salamov A."/>
            <person name="Young J."/>
            <person name="Aguilar M."/>
            <person name="Claverie J.M."/>
            <person name="Frickenhaus S."/>
            <person name="Gonzalez K."/>
            <person name="Herman E.K."/>
            <person name="Lin Y.C."/>
            <person name="Napier J."/>
            <person name="Ogata H."/>
            <person name="Sarno A.F."/>
            <person name="Shmutz J."/>
            <person name="Schroeder D."/>
            <person name="de Vargas C."/>
            <person name="Verret F."/>
            <person name="von Dassow P."/>
            <person name="Valentin K."/>
            <person name="Van de Peer Y."/>
            <person name="Wheeler G."/>
            <person name="Dacks J.B."/>
            <person name="Delwiche C.F."/>
            <person name="Dyhrman S.T."/>
            <person name="Glockner G."/>
            <person name="John U."/>
            <person name="Richards T."/>
            <person name="Worden A.Z."/>
            <person name="Zhang X."/>
            <person name="Grigoriev I.V."/>
            <person name="Allen A.E."/>
            <person name="Bidle K."/>
            <person name="Borodovsky M."/>
            <person name="Bowler C."/>
            <person name="Brownlee C."/>
            <person name="Cock J.M."/>
            <person name="Elias M."/>
            <person name="Gladyshev V.N."/>
            <person name="Groth M."/>
            <person name="Guda C."/>
            <person name="Hadaegh A."/>
            <person name="Iglesias-Rodriguez M.D."/>
            <person name="Jenkins J."/>
            <person name="Jones B.M."/>
            <person name="Lawson T."/>
            <person name="Leese F."/>
            <person name="Lindquist E."/>
            <person name="Lobanov A."/>
            <person name="Lomsadze A."/>
            <person name="Malik S.B."/>
            <person name="Marsh M.E."/>
            <person name="Mackinder L."/>
            <person name="Mock T."/>
            <person name="Mueller-Roeber B."/>
            <person name="Pagarete A."/>
            <person name="Parker M."/>
            <person name="Probert I."/>
            <person name="Quesneville H."/>
            <person name="Raines C."/>
            <person name="Rensing S.A."/>
            <person name="Riano-Pachon D.M."/>
            <person name="Richier S."/>
            <person name="Rokitta S."/>
            <person name="Shiraiwa Y."/>
            <person name="Soanes D.M."/>
            <person name="van der Giezen M."/>
            <person name="Wahlund T.M."/>
            <person name="Williams B."/>
            <person name="Wilson W."/>
            <person name="Wolfe G."/>
            <person name="Wurch L.L."/>
        </authorList>
    </citation>
    <scope>NUCLEOTIDE SEQUENCE</scope>
</reference>
<dbReference type="HOGENOM" id="CLU_1771578_0_0_1"/>
<evidence type="ECO:0000256" key="1">
    <source>
        <dbReference type="SAM" id="MobiDB-lite"/>
    </source>
</evidence>
<dbReference type="PANTHER" id="PTHR38150:SF1">
    <property type="entry name" value="PFU DOMAIN-CONTAINING PROTEIN"/>
    <property type="match status" value="1"/>
</dbReference>
<dbReference type="Proteomes" id="UP000013827">
    <property type="component" value="Unassembled WGS sequence"/>
</dbReference>
<dbReference type="PANTHER" id="PTHR38150">
    <property type="entry name" value="EF-HAND DOMAIN-CONTAINING PROTEIN"/>
    <property type="match status" value="1"/>
</dbReference>
<dbReference type="PaxDb" id="2903-EOD31208"/>
<dbReference type="GeneID" id="17276484"/>
<feature type="region of interest" description="Disordered" evidence="1">
    <location>
        <begin position="1"/>
        <end position="31"/>
    </location>
</feature>
<protein>
    <submittedName>
        <fullName evidence="2">Uncharacterized protein</fullName>
    </submittedName>
</protein>